<dbReference type="Pfam" id="PF24801">
    <property type="entry name" value="FNIII-A_GpJ"/>
    <property type="match status" value="1"/>
</dbReference>
<dbReference type="InterPro" id="IPR055385">
    <property type="entry name" value="GpJ_HDII-ins2"/>
</dbReference>
<evidence type="ECO:0000256" key="1">
    <source>
        <dbReference type="SAM" id="Phobius"/>
    </source>
</evidence>
<feature type="transmembrane region" description="Helical" evidence="1">
    <location>
        <begin position="114"/>
        <end position="136"/>
    </location>
</feature>
<feature type="transmembrane region" description="Helical" evidence="1">
    <location>
        <begin position="148"/>
        <end position="169"/>
    </location>
</feature>
<organism evidence="3 4">
    <name type="scientific">Methylobrevis pamukkalensis</name>
    <dbReference type="NCBI Taxonomy" id="1439726"/>
    <lineage>
        <taxon>Bacteria</taxon>
        <taxon>Pseudomonadati</taxon>
        <taxon>Pseudomonadota</taxon>
        <taxon>Alphaproteobacteria</taxon>
        <taxon>Hyphomicrobiales</taxon>
        <taxon>Pleomorphomonadaceae</taxon>
        <taxon>Methylobrevis</taxon>
    </lineage>
</organism>
<dbReference type="Proteomes" id="UP000094622">
    <property type="component" value="Unassembled WGS sequence"/>
</dbReference>
<dbReference type="EMBL" id="MCRJ01000027">
    <property type="protein sequence ID" value="ODN71167.1"/>
    <property type="molecule type" value="Genomic_DNA"/>
</dbReference>
<feature type="domain" description="Tip attachment protein J HDII-ins2" evidence="2">
    <location>
        <begin position="315"/>
        <end position="421"/>
    </location>
</feature>
<comment type="caution">
    <text evidence="3">The sequence shown here is derived from an EMBL/GenBank/DDBJ whole genome shotgun (WGS) entry which is preliminary data.</text>
</comment>
<dbReference type="OrthoDB" id="7349961at2"/>
<gene>
    <name evidence="3" type="ORF">A6302_01456</name>
</gene>
<evidence type="ECO:0000259" key="2">
    <source>
        <dbReference type="Pfam" id="PF24801"/>
    </source>
</evidence>
<reference evidence="3 4" key="1">
    <citation type="submission" date="2016-07" db="EMBL/GenBank/DDBJ databases">
        <title>Draft Genome Sequence of Methylobrevis pamukkalensis PK2.</title>
        <authorList>
            <person name="Vasilenko O.V."/>
            <person name="Doronina N.V."/>
            <person name="Shmareva M.N."/>
            <person name="Tarlachkov S.V."/>
            <person name="Mustakhimov I."/>
            <person name="Trotsenko Y.A."/>
        </authorList>
    </citation>
    <scope>NUCLEOTIDE SEQUENCE [LARGE SCALE GENOMIC DNA]</scope>
    <source>
        <strain evidence="3 4">PK2</strain>
    </source>
</reference>
<keyword evidence="1" id="KW-1133">Transmembrane helix</keyword>
<evidence type="ECO:0000313" key="4">
    <source>
        <dbReference type="Proteomes" id="UP000094622"/>
    </source>
</evidence>
<keyword evidence="4" id="KW-1185">Reference proteome</keyword>
<dbReference type="PATRIC" id="fig|1439726.3.peg.1532"/>
<sequence length="1026" mass="111382">MQHFSPPDPDLLPPLPAAAAPRRDAGASVTTLGWFSPEIGRHDFTVLPGMTIAEIVAQAMPGLTAEERRHVRVILVSPRGQDVVEAGLWTRVRPLPATRVVIRMLPGRSAWRSILQLVVTVAAFALGQWWAAGWLGASGSFLGLGANAWGGIIGAGLSAVGALAINALFPLDQGSSKPDTSFAVTGWQNQARPDAPVPNPYGRHRMAPPFAASSYFEVVGTDLFVRALFVWGYGPIALSGIRIGDTPIEEFDEVEHEFRPGRPEDLPVTLYPNQVVQEPLSITLRREMVKNDKGEIQRDEPVEDDPFVVVSGRDATELCAIFQFSAGLSLYSVSRSKSIAYTVAIKIEQRPVVDDDDTPGPWDEVETLEITENIRAPFWRSHRWTLPARGTYEVRFTRMTNETEDPNVSDQIVLNALQTIRPEYPLNVDFPLAISAIRVKSTYQLNGQLDSLNAIVQRLLPTWDGEDWVEAASSSPATAFRDALTGAATDYPEPLEAIGESVTEWAEWCALQGLKYDRIHDYEATLQEVLLDICRAGRAAPRWDGEKWQVVIDRPTEDVIAHMSPANSRDYRWSAIYPRLPHAFRVPFIDASNDWQSGEMLVPFPDHTGPITRTEELKLPGKTDPDEIFREATRRQYEVLLRSGSARAIQDGVARIATRGDRVAVSLADIDRAHFSPRVKAVVGDLVAFEGASVVMEAGKVYAIRFRVHANADDVVGRSVVRKVATVPGDQSSVRMLRTGVAAADAEKPAAGEIVHFGIYGEESRHCIVRRVEAGDAGASVFHLVDYRPEIDTLTAARPIPPWDGRVGEIVAFVPVAPAAPVVISIETTRDVAPRVVVALNPGPGSAPLTRWQVDHRAEGAGSWSTATVSSAATPVLTGYALGDDIEIRARGLAPGGTPGAWGPVLAYTVGEAFAAAPADLAVELVVEATSETTVGVYSLFSWSAGGDGWAYELEWQRWDGTTGGPLSRGVTGAGETTLRTGHLAAYAQHRARIRALPDDDDPSDWSGWLDFVTATAPVGVDDDGA</sequence>
<keyword evidence="1" id="KW-0812">Transmembrane</keyword>
<proteinExistence type="predicted"/>
<evidence type="ECO:0000313" key="3">
    <source>
        <dbReference type="EMBL" id="ODN71167.1"/>
    </source>
</evidence>
<keyword evidence="1" id="KW-0472">Membrane</keyword>
<dbReference type="AlphaFoldDB" id="A0A1E3H492"/>
<name>A0A1E3H492_9HYPH</name>
<accession>A0A1E3H492</accession>
<protein>
    <recommendedName>
        <fullName evidence="2">Tip attachment protein J HDII-ins2 domain-containing protein</fullName>
    </recommendedName>
</protein>
<dbReference type="RefSeq" id="WP_141703454.1">
    <property type="nucleotide sequence ID" value="NZ_MCRJ01000027.1"/>
</dbReference>